<protein>
    <submittedName>
        <fullName evidence="7">Beta/gamma crystallin-related protein</fullName>
    </submittedName>
</protein>
<feature type="chain" id="PRO_5047500808" evidence="5">
    <location>
        <begin position="23"/>
        <end position="270"/>
    </location>
</feature>
<dbReference type="Gene3D" id="2.60.20.10">
    <property type="entry name" value="Crystallins"/>
    <property type="match status" value="1"/>
</dbReference>
<keyword evidence="4" id="KW-0472">Membrane</keyword>
<comment type="caution">
    <text evidence="7">The sequence shown here is derived from an EMBL/GenBank/DDBJ whole genome shotgun (WGS) entry which is preliminary data.</text>
</comment>
<feature type="domain" description="Beta/gamma crystallin 'Greek key'" evidence="6">
    <location>
        <begin position="63"/>
        <end position="104"/>
    </location>
</feature>
<dbReference type="SUPFAM" id="SSF49695">
    <property type="entry name" value="gamma-Crystallin-like"/>
    <property type="match status" value="1"/>
</dbReference>
<dbReference type="InterPro" id="IPR001064">
    <property type="entry name" value="Beta/gamma_crystallin"/>
</dbReference>
<evidence type="ECO:0000256" key="3">
    <source>
        <dbReference type="ARBA" id="ARBA00022737"/>
    </source>
</evidence>
<reference evidence="8" key="1">
    <citation type="journal article" date="2019" name="Int. J. Syst. Evol. Microbiol.">
        <title>The Global Catalogue of Microorganisms (GCM) 10K type strain sequencing project: providing services to taxonomists for standard genome sequencing and annotation.</title>
        <authorList>
            <consortium name="The Broad Institute Genomics Platform"/>
            <consortium name="The Broad Institute Genome Sequencing Center for Infectious Disease"/>
            <person name="Wu L."/>
            <person name="Ma J."/>
        </authorList>
    </citation>
    <scope>NUCLEOTIDE SEQUENCE [LARGE SCALE GENOMIC DNA]</scope>
    <source>
        <strain evidence="8">CCUG 57401</strain>
    </source>
</reference>
<dbReference type="SMART" id="SM00247">
    <property type="entry name" value="XTALbg"/>
    <property type="match status" value="1"/>
</dbReference>
<dbReference type="InterPro" id="IPR008816">
    <property type="entry name" value="Gly_zipper_2TM_dom"/>
</dbReference>
<dbReference type="EMBL" id="JBHSMF010000010">
    <property type="protein sequence ID" value="MFC5499749.1"/>
    <property type="molecule type" value="Genomic_DNA"/>
</dbReference>
<dbReference type="PROSITE" id="PS50915">
    <property type="entry name" value="CRYSTALLIN_BETA_GAMMA"/>
    <property type="match status" value="1"/>
</dbReference>
<dbReference type="Pfam" id="PF05433">
    <property type="entry name" value="Rick_17kDa_Anti"/>
    <property type="match status" value="1"/>
</dbReference>
<name>A0ABW0NLB2_9BURK</name>
<evidence type="ECO:0000256" key="4">
    <source>
        <dbReference type="ARBA" id="ARBA00023136"/>
    </source>
</evidence>
<keyword evidence="5" id="KW-0732">Signal</keyword>
<dbReference type="InterPro" id="IPR051407">
    <property type="entry name" value="Bact_OM_lipoprot/Surf_antigen"/>
</dbReference>
<dbReference type="Pfam" id="PF00030">
    <property type="entry name" value="Crystall"/>
    <property type="match status" value="1"/>
</dbReference>
<evidence type="ECO:0000256" key="2">
    <source>
        <dbReference type="ARBA" id="ARBA00009646"/>
    </source>
</evidence>
<evidence type="ECO:0000313" key="7">
    <source>
        <dbReference type="EMBL" id="MFC5499749.1"/>
    </source>
</evidence>
<evidence type="ECO:0000313" key="8">
    <source>
        <dbReference type="Proteomes" id="UP001596037"/>
    </source>
</evidence>
<keyword evidence="8" id="KW-1185">Reference proteome</keyword>
<comment type="subcellular location">
    <subcellularLocation>
        <location evidence="1">Membrane</location>
    </subcellularLocation>
</comment>
<dbReference type="PANTHER" id="PTHR35603">
    <property type="match status" value="1"/>
</dbReference>
<evidence type="ECO:0000259" key="6">
    <source>
        <dbReference type="PROSITE" id="PS50915"/>
    </source>
</evidence>
<accession>A0ABW0NLB2</accession>
<dbReference type="PANTHER" id="PTHR35603:SF2">
    <property type="entry name" value="OUTER MEMBRANE LIPOPROTEIN"/>
    <property type="match status" value="1"/>
</dbReference>
<evidence type="ECO:0000256" key="1">
    <source>
        <dbReference type="ARBA" id="ARBA00004370"/>
    </source>
</evidence>
<organism evidence="7 8">
    <name type="scientific">Caenimonas terrae</name>
    <dbReference type="NCBI Taxonomy" id="696074"/>
    <lineage>
        <taxon>Bacteria</taxon>
        <taxon>Pseudomonadati</taxon>
        <taxon>Pseudomonadota</taxon>
        <taxon>Betaproteobacteria</taxon>
        <taxon>Burkholderiales</taxon>
        <taxon>Comamonadaceae</taxon>
        <taxon>Caenimonas</taxon>
    </lineage>
</organism>
<proteinExistence type="inferred from homology"/>
<keyword evidence="3" id="KW-0677">Repeat</keyword>
<sequence>MNLKLKSALGIAALLLGAQARAQITFYEGEGFRGRAFTTNQRVGNFERFGFNDRARSVVVDSGRWEACEDARFEGRCVVLRRGSYDSLERLGLEGSISSVRPLQGNRPVAVPAPEPLAAPTYEYRRRPNERVYEAPITSVRAVVGPPNQRCWMERQQVQAAPSQSNVGGLLLGGLIGGVLGHQVGGGTGNDLATVAGAVGGAVVGNNMAGGSAGVGPVGRDVQRCETTQNTKPDFWDVTYNYRGAEHHVQMTAPPVGNTIIVNANGLPRQ</sequence>
<gene>
    <name evidence="7" type="ORF">ACFPOE_19560</name>
</gene>
<dbReference type="RefSeq" id="WP_376852000.1">
    <property type="nucleotide sequence ID" value="NZ_JBHSMF010000010.1"/>
</dbReference>
<dbReference type="Proteomes" id="UP001596037">
    <property type="component" value="Unassembled WGS sequence"/>
</dbReference>
<dbReference type="InterPro" id="IPR011024">
    <property type="entry name" value="G_crystallin-like"/>
</dbReference>
<feature type="signal peptide" evidence="5">
    <location>
        <begin position="1"/>
        <end position="22"/>
    </location>
</feature>
<comment type="similarity">
    <text evidence="2">Belongs to the beta/gamma-crystallin family.</text>
</comment>
<evidence type="ECO:0000256" key="5">
    <source>
        <dbReference type="SAM" id="SignalP"/>
    </source>
</evidence>